<keyword evidence="3" id="KW-1185">Reference proteome</keyword>
<dbReference type="Gene3D" id="3.40.190.10">
    <property type="entry name" value="Periplasmic binding protein-like II"/>
    <property type="match status" value="2"/>
</dbReference>
<evidence type="ECO:0000313" key="3">
    <source>
        <dbReference type="Proteomes" id="UP000596387"/>
    </source>
</evidence>
<evidence type="ECO:0000256" key="1">
    <source>
        <dbReference type="SAM" id="SignalP"/>
    </source>
</evidence>
<dbReference type="InterPro" id="IPR011852">
    <property type="entry name" value="TRAP_TAXI"/>
</dbReference>
<protein>
    <submittedName>
        <fullName evidence="2">TAXI family TRAP transporter solute-binding subunit</fullName>
    </submittedName>
</protein>
<feature type="signal peptide" evidence="1">
    <location>
        <begin position="1"/>
        <end position="23"/>
    </location>
</feature>
<dbReference type="EMBL" id="CP047170">
    <property type="protein sequence ID" value="QRF69350.1"/>
    <property type="molecule type" value="Genomic_DNA"/>
</dbReference>
<dbReference type="Proteomes" id="UP000596387">
    <property type="component" value="Plasmid p-SCP4"/>
</dbReference>
<keyword evidence="1" id="KW-0732">Signal</keyword>
<geneLocation type="plasmid" evidence="2 3">
    <name>p-SCP4</name>
</geneLocation>
<dbReference type="PANTHER" id="PTHR42941">
    <property type="entry name" value="SLL1037 PROTEIN"/>
    <property type="match status" value="1"/>
</dbReference>
<dbReference type="NCBIfam" id="TIGR02122">
    <property type="entry name" value="TRAP_TAXI"/>
    <property type="match status" value="1"/>
</dbReference>
<sequence length="321" mass="34476">MNRSVKFWGACAFSLVMGSVVQAETYVRIAASSTGGSWYPLAAKMAEIFSTNIEGLSATAVPGGGVSNVSDVQDGEVEIGWTFAHTAYSGYKGEGPFQNANEDVRFLAALFPAGFQIAVPASSDIHTLKDLIGKRVSPGKPQWSSYDSFQQIIGETGFTVEDIKAAGGVINHVDYSDSVALMKDGNLDAFATITNVPQASFLELDQTMDIRFLPIDPEVRDRFIANNPGYVPVTIPASAYQDLDADIETVGARTILVVNASVPDDLVYEMTRLLWESHGDLLATKSTWADVSLPEAYSGAAIPVHPGAKRYYDEMGVKAAE</sequence>
<dbReference type="Pfam" id="PF16868">
    <property type="entry name" value="NMT1_3"/>
    <property type="match status" value="1"/>
</dbReference>
<dbReference type="CDD" id="cd13520">
    <property type="entry name" value="PBP2_TAXI_TRAP"/>
    <property type="match status" value="1"/>
</dbReference>
<accession>A0ABX7FFR1</accession>
<evidence type="ECO:0000313" key="2">
    <source>
        <dbReference type="EMBL" id="QRF69350.1"/>
    </source>
</evidence>
<name>A0ABX7FFR1_9RHOB</name>
<gene>
    <name evidence="2" type="ORF">GQA70_23780</name>
</gene>
<keyword evidence="2" id="KW-0614">Plasmid</keyword>
<dbReference type="SUPFAM" id="SSF53850">
    <property type="entry name" value="Periplasmic binding protein-like II"/>
    <property type="match status" value="1"/>
</dbReference>
<reference evidence="2 3" key="1">
    <citation type="submission" date="2019-12" db="EMBL/GenBank/DDBJ databases">
        <title>Complete Genome Sequence of a Quorum-Sensing Bacterium,Rhodobacteraceae bacterium C31, Isolated from a marine microalgae symbiotic bacteria.</title>
        <authorList>
            <person name="Zhang Y."/>
        </authorList>
    </citation>
    <scope>NUCLEOTIDE SEQUENCE [LARGE SCALE GENOMIC DNA]</scope>
    <source>
        <strain evidence="2 3">C31</strain>
        <plasmid evidence="2 3">p-SCP4</plasmid>
    </source>
</reference>
<organism evidence="2 3">
    <name type="scientific">Ponticoccus alexandrii</name>
    <dbReference type="NCBI Taxonomy" id="1943633"/>
    <lineage>
        <taxon>Bacteria</taxon>
        <taxon>Pseudomonadati</taxon>
        <taxon>Pseudomonadota</taxon>
        <taxon>Alphaproteobacteria</taxon>
        <taxon>Rhodobacterales</taxon>
        <taxon>Roseobacteraceae</taxon>
        <taxon>Ponticoccus</taxon>
    </lineage>
</organism>
<dbReference type="PANTHER" id="PTHR42941:SF1">
    <property type="entry name" value="SLL1037 PROTEIN"/>
    <property type="match status" value="1"/>
</dbReference>
<feature type="chain" id="PRO_5047034480" evidence="1">
    <location>
        <begin position="24"/>
        <end position="321"/>
    </location>
</feature>
<dbReference type="RefSeq" id="WP_023852062.1">
    <property type="nucleotide sequence ID" value="NZ_CP047170.1"/>
</dbReference>
<proteinExistence type="predicted"/>